<dbReference type="CDD" id="cd03140">
    <property type="entry name" value="GATase1_PfpI_3"/>
    <property type="match status" value="1"/>
</dbReference>
<name>A0ABQ3K8V2_9DEIO</name>
<dbReference type="EMBL" id="BNAL01000027">
    <property type="protein sequence ID" value="GHG07288.1"/>
    <property type="molecule type" value="Genomic_DNA"/>
</dbReference>
<reference evidence="3" key="1">
    <citation type="journal article" date="2019" name="Int. J. Syst. Evol. Microbiol.">
        <title>The Global Catalogue of Microorganisms (GCM) 10K type strain sequencing project: providing services to taxonomists for standard genome sequencing and annotation.</title>
        <authorList>
            <consortium name="The Broad Institute Genomics Platform"/>
            <consortium name="The Broad Institute Genome Sequencing Center for Infectious Disease"/>
            <person name="Wu L."/>
            <person name="Ma J."/>
        </authorList>
    </citation>
    <scope>NUCLEOTIDE SEQUENCE [LARGE SCALE GENOMIC DNA]</scope>
    <source>
        <strain evidence="3">CGMCC 1.18439</strain>
    </source>
</reference>
<feature type="domain" description="DJ-1/PfpI" evidence="1">
    <location>
        <begin position="12"/>
        <end position="181"/>
    </location>
</feature>
<dbReference type="RefSeq" id="WP_189643586.1">
    <property type="nucleotide sequence ID" value="NZ_BNAL01000027.1"/>
</dbReference>
<dbReference type="GO" id="GO:0006508">
    <property type="term" value="P:proteolysis"/>
    <property type="evidence" value="ECO:0007669"/>
    <property type="project" value="UniProtKB-KW"/>
</dbReference>
<keyword evidence="2" id="KW-0645">Protease</keyword>
<gene>
    <name evidence="2" type="primary">yoaZ</name>
    <name evidence="2" type="ORF">GCM10017783_19810</name>
</gene>
<dbReference type="Gene3D" id="3.40.50.880">
    <property type="match status" value="1"/>
</dbReference>
<dbReference type="PANTHER" id="PTHR48094">
    <property type="entry name" value="PROTEIN/NUCLEIC ACID DEGLYCASE DJ-1-RELATED"/>
    <property type="match status" value="1"/>
</dbReference>
<dbReference type="PANTHER" id="PTHR48094:SF19">
    <property type="entry name" value="DJ-1_PFPI DOMAIN-CONTAINING PROTEIN"/>
    <property type="match status" value="1"/>
</dbReference>
<sequence>MTQIAETKMKPVHLYIQNTFADWEPGYLLAELRTGRYLKGHQQFDVQAVSVSGEAVESMGGLRVSADLSVQQLRPENSSLLILPGADTWAEERHSAILDLTAEFLAAGVPVAAICGATIALAEARFLDNCPHTSNDLGALKYLAPHYQGERHYQAQPAVQSGKLVTASGTAPVHFAAATMQMMDVMTPEVGEAWLTLHTRQDPEAYARLMELTQ</sequence>
<evidence type="ECO:0000313" key="3">
    <source>
        <dbReference type="Proteomes" id="UP000632154"/>
    </source>
</evidence>
<proteinExistence type="predicted"/>
<dbReference type="SUPFAM" id="SSF52317">
    <property type="entry name" value="Class I glutamine amidotransferase-like"/>
    <property type="match status" value="1"/>
</dbReference>
<organism evidence="2 3">
    <name type="scientific">Deinococcus piscis</name>
    <dbReference type="NCBI Taxonomy" id="394230"/>
    <lineage>
        <taxon>Bacteria</taxon>
        <taxon>Thermotogati</taxon>
        <taxon>Deinococcota</taxon>
        <taxon>Deinococci</taxon>
        <taxon>Deinococcales</taxon>
        <taxon>Deinococcaceae</taxon>
        <taxon>Deinococcus</taxon>
    </lineage>
</organism>
<accession>A0ABQ3K8V2</accession>
<comment type="caution">
    <text evidence="2">The sequence shown here is derived from an EMBL/GenBank/DDBJ whole genome shotgun (WGS) entry which is preliminary data.</text>
</comment>
<keyword evidence="2" id="KW-0378">Hydrolase</keyword>
<dbReference type="InterPro" id="IPR029062">
    <property type="entry name" value="Class_I_gatase-like"/>
</dbReference>
<keyword evidence="3" id="KW-1185">Reference proteome</keyword>
<protein>
    <submittedName>
        <fullName evidence="2">Protease YoaZ</fullName>
    </submittedName>
</protein>
<dbReference type="Proteomes" id="UP000632154">
    <property type="component" value="Unassembled WGS sequence"/>
</dbReference>
<dbReference type="InterPro" id="IPR050325">
    <property type="entry name" value="Prot/Nucl_acid_deglycase"/>
</dbReference>
<evidence type="ECO:0000313" key="2">
    <source>
        <dbReference type="EMBL" id="GHG07288.1"/>
    </source>
</evidence>
<dbReference type="GO" id="GO:0008233">
    <property type="term" value="F:peptidase activity"/>
    <property type="evidence" value="ECO:0007669"/>
    <property type="project" value="UniProtKB-KW"/>
</dbReference>
<dbReference type="Pfam" id="PF01965">
    <property type="entry name" value="DJ-1_PfpI"/>
    <property type="match status" value="1"/>
</dbReference>
<dbReference type="InterPro" id="IPR002818">
    <property type="entry name" value="DJ-1/PfpI"/>
</dbReference>
<evidence type="ECO:0000259" key="1">
    <source>
        <dbReference type="Pfam" id="PF01965"/>
    </source>
</evidence>